<dbReference type="PANTHER" id="PTHR10625">
    <property type="entry name" value="HISTONE DEACETYLASE HDAC1-RELATED"/>
    <property type="match status" value="1"/>
</dbReference>
<keyword evidence="4" id="KW-1185">Reference proteome</keyword>
<reference evidence="3 4" key="1">
    <citation type="journal article" date="2012" name="BMC Genomics">
        <title>Comparative genomic analysis of human infective Trypanosoma cruzi lineages with the bat-restricted subspecies T. cruzi marinkellei.</title>
        <authorList>
            <person name="Franzen O."/>
            <person name="Talavera-Lopez C."/>
            <person name="Ochaya S."/>
            <person name="Butler C.E."/>
            <person name="Messenger L.A."/>
            <person name="Lewis M.D."/>
            <person name="Llewellyn M.S."/>
            <person name="Marinkelle C.J."/>
            <person name="Tyler K.M."/>
            <person name="Miles M.A."/>
            <person name="Andersson B."/>
        </authorList>
    </citation>
    <scope>NUCLEOTIDE SEQUENCE [LARGE SCALE GENOMIC DNA]</scope>
    <source>
        <strain evidence="3 4">B7</strain>
    </source>
</reference>
<evidence type="ECO:0000313" key="4">
    <source>
        <dbReference type="Proteomes" id="UP000007350"/>
    </source>
</evidence>
<dbReference type="InterPro" id="IPR037138">
    <property type="entry name" value="His_deacetylse_dom_sf"/>
</dbReference>
<dbReference type="InterPro" id="IPR023801">
    <property type="entry name" value="His_deacetylse_dom"/>
</dbReference>
<dbReference type="AlphaFoldDB" id="K2NBI0"/>
<dbReference type="InterPro" id="IPR023696">
    <property type="entry name" value="Ureohydrolase_dom_sf"/>
</dbReference>
<organism evidence="3 4">
    <name type="scientific">Trypanosoma cruzi marinkellei</name>
    <dbReference type="NCBI Taxonomy" id="85056"/>
    <lineage>
        <taxon>Eukaryota</taxon>
        <taxon>Discoba</taxon>
        <taxon>Euglenozoa</taxon>
        <taxon>Kinetoplastea</taxon>
        <taxon>Metakinetoplastina</taxon>
        <taxon>Trypanosomatida</taxon>
        <taxon>Trypanosomatidae</taxon>
        <taxon>Trypanosoma</taxon>
        <taxon>Schizotrypanum</taxon>
    </lineage>
</organism>
<feature type="compositionally biased region" description="Polar residues" evidence="1">
    <location>
        <begin position="7"/>
        <end position="18"/>
    </location>
</feature>
<feature type="compositionally biased region" description="Low complexity" evidence="1">
    <location>
        <begin position="114"/>
        <end position="145"/>
    </location>
</feature>
<feature type="compositionally biased region" description="Acidic residues" evidence="1">
    <location>
        <begin position="60"/>
        <end position="71"/>
    </location>
</feature>
<feature type="region of interest" description="Disordered" evidence="1">
    <location>
        <begin position="114"/>
        <end position="187"/>
    </location>
</feature>
<dbReference type="GO" id="GO:0040029">
    <property type="term" value="P:epigenetic regulation of gene expression"/>
    <property type="evidence" value="ECO:0007669"/>
    <property type="project" value="TreeGrafter"/>
</dbReference>
<dbReference type="GO" id="GO:0000118">
    <property type="term" value="C:histone deacetylase complex"/>
    <property type="evidence" value="ECO:0007669"/>
    <property type="project" value="TreeGrafter"/>
</dbReference>
<evidence type="ECO:0000259" key="2">
    <source>
        <dbReference type="Pfam" id="PF00850"/>
    </source>
</evidence>
<gene>
    <name evidence="3" type="ORF">MOQ_003923</name>
</gene>
<evidence type="ECO:0000256" key="1">
    <source>
        <dbReference type="SAM" id="MobiDB-lite"/>
    </source>
</evidence>
<name>K2NBI0_TRYCR</name>
<dbReference type="SUPFAM" id="SSF52768">
    <property type="entry name" value="Arginase/deacetylase"/>
    <property type="match status" value="1"/>
</dbReference>
<feature type="compositionally biased region" description="Acidic residues" evidence="1">
    <location>
        <begin position="33"/>
        <end position="46"/>
    </location>
</feature>
<protein>
    <submittedName>
        <fullName evidence="3">Histone deacetylase, putative</fullName>
    </submittedName>
</protein>
<sequence length="334" mass="36677">MEETTGEEATSNGGNDHNASVGRDDLHQHQTKEEEEEEAEEAAEAENNEKVQLQNPQLSPEEEEEEEEEEKGDGRKRAARRKPVDYVKLAADLEEDDEAIAKMFGISLDDLKKSSSSFSMSKSSAGGSSSSSSSSNRSSSPHFSSAHLAQKNLPGDTEGLSFDEDIDNDTDGKFYPGTGYVERVGGDTKTEARGKNINIPWPTLGMGDLEYLQVFLDIVAPVVREYKPHIVFLSCGFDSAAGDLLGSMCVSPSGYYLLTKALSVLCPHLVVALEGGYNLSNVARCSEAVMRALLESSGTVPLPRSRMLWCQTEELVRRVRQTHEGYWRCFSHPK</sequence>
<feature type="compositionally biased region" description="Basic and acidic residues" evidence="1">
    <location>
        <begin position="22"/>
        <end position="32"/>
    </location>
</feature>
<dbReference type="OrthoDB" id="424012at2759"/>
<feature type="region of interest" description="Disordered" evidence="1">
    <location>
        <begin position="1"/>
        <end position="97"/>
    </location>
</feature>
<dbReference type="PANTHER" id="PTHR10625:SF4">
    <property type="entry name" value="DEACETYLASE, PUTATIVE-RELATED"/>
    <property type="match status" value="1"/>
</dbReference>
<dbReference type="Pfam" id="PF00850">
    <property type="entry name" value="Hist_deacetyl"/>
    <property type="match status" value="1"/>
</dbReference>
<comment type="caution">
    <text evidence="3">The sequence shown here is derived from an EMBL/GenBank/DDBJ whole genome shotgun (WGS) entry which is preliminary data.</text>
</comment>
<dbReference type="EMBL" id="AHKC01010100">
    <property type="protein sequence ID" value="EKF32231.1"/>
    <property type="molecule type" value="Genomic_DNA"/>
</dbReference>
<dbReference type="Gene3D" id="3.40.800.20">
    <property type="entry name" value="Histone deacetylase domain"/>
    <property type="match status" value="1"/>
</dbReference>
<accession>K2NBI0</accession>
<feature type="domain" description="Histone deacetylase" evidence="2">
    <location>
        <begin position="171"/>
        <end position="293"/>
    </location>
</feature>
<evidence type="ECO:0000313" key="3">
    <source>
        <dbReference type="EMBL" id="EKF32231.1"/>
    </source>
</evidence>
<dbReference type="GO" id="GO:0004407">
    <property type="term" value="F:histone deacetylase activity"/>
    <property type="evidence" value="ECO:0007669"/>
    <property type="project" value="TreeGrafter"/>
</dbReference>
<dbReference type="Proteomes" id="UP000007350">
    <property type="component" value="Unassembled WGS sequence"/>
</dbReference>
<proteinExistence type="predicted"/>